<dbReference type="InterPro" id="IPR011342">
    <property type="entry name" value="Shikimate_DH"/>
</dbReference>
<evidence type="ECO:0000256" key="4">
    <source>
        <dbReference type="ARBA" id="ARBA00022857"/>
    </source>
</evidence>
<dbReference type="InterPro" id="IPR006151">
    <property type="entry name" value="Shikm_DH/Glu-tRNA_Rdtase"/>
</dbReference>
<evidence type="ECO:0000256" key="3">
    <source>
        <dbReference type="ARBA" id="ARBA00022605"/>
    </source>
</evidence>
<dbReference type="EC" id="1.1.1.25" evidence="2 8"/>
<dbReference type="GO" id="GO:0009423">
    <property type="term" value="P:chorismate biosynthetic process"/>
    <property type="evidence" value="ECO:0007669"/>
    <property type="project" value="UniProtKB-UniRule"/>
</dbReference>
<gene>
    <name evidence="8" type="primary">aroE</name>
    <name evidence="12" type="ORF">CWE23_06585</name>
</gene>
<dbReference type="InterPro" id="IPR046346">
    <property type="entry name" value="Aminoacid_DH-like_N_sf"/>
</dbReference>
<protein>
    <recommendedName>
        <fullName evidence="2 8">Shikimate dehydrogenase (NADP(+))</fullName>
        <shortName evidence="8">SDH</shortName>
        <ecNumber evidence="2 8">1.1.1.25</ecNumber>
    </recommendedName>
</protein>
<comment type="function">
    <text evidence="8">Involved in the biosynthesis of the chorismate, which leads to the biosynthesis of aromatic amino acids. Catalyzes the reversible NADPH linked reduction of 3-dehydroshikimate (DHSA) to yield shikimate (SA).</text>
</comment>
<evidence type="ECO:0000259" key="10">
    <source>
        <dbReference type="Pfam" id="PF08501"/>
    </source>
</evidence>
<dbReference type="GO" id="GO:0050661">
    <property type="term" value="F:NADP binding"/>
    <property type="evidence" value="ECO:0007669"/>
    <property type="project" value="InterPro"/>
</dbReference>
<dbReference type="GO" id="GO:0005829">
    <property type="term" value="C:cytosol"/>
    <property type="evidence" value="ECO:0007669"/>
    <property type="project" value="TreeGrafter"/>
</dbReference>
<keyword evidence="3 8" id="KW-0028">Amino-acid biosynthesis</keyword>
<evidence type="ECO:0000256" key="8">
    <source>
        <dbReference type="HAMAP-Rule" id="MF_00222"/>
    </source>
</evidence>
<evidence type="ECO:0000256" key="5">
    <source>
        <dbReference type="ARBA" id="ARBA00023002"/>
    </source>
</evidence>
<organism evidence="12 13">
    <name type="scientific">Idiomarina aquatica</name>
    <dbReference type="NCBI Taxonomy" id="1327752"/>
    <lineage>
        <taxon>Bacteria</taxon>
        <taxon>Pseudomonadati</taxon>
        <taxon>Pseudomonadota</taxon>
        <taxon>Gammaproteobacteria</taxon>
        <taxon>Alteromonadales</taxon>
        <taxon>Idiomarinaceae</taxon>
        <taxon>Idiomarina</taxon>
    </lineage>
</organism>
<feature type="binding site" evidence="8">
    <location>
        <position position="87"/>
    </location>
    <ligand>
        <name>shikimate</name>
        <dbReference type="ChEBI" id="CHEBI:36208"/>
    </ligand>
</feature>
<evidence type="ECO:0000313" key="12">
    <source>
        <dbReference type="EMBL" id="RUO45648.1"/>
    </source>
</evidence>
<dbReference type="NCBIfam" id="NF001310">
    <property type="entry name" value="PRK00258.1-2"/>
    <property type="match status" value="1"/>
</dbReference>
<dbReference type="GO" id="GO:0019632">
    <property type="term" value="P:shikimate metabolic process"/>
    <property type="evidence" value="ECO:0007669"/>
    <property type="project" value="InterPro"/>
</dbReference>
<evidence type="ECO:0000259" key="11">
    <source>
        <dbReference type="Pfam" id="PF18317"/>
    </source>
</evidence>
<comment type="pathway">
    <text evidence="1 8">Metabolic intermediate biosynthesis; chorismate biosynthesis; chorismate from D-erythrose 4-phosphate and phosphoenolpyruvate: step 4/7.</text>
</comment>
<evidence type="ECO:0000313" key="13">
    <source>
        <dbReference type="Proteomes" id="UP000286680"/>
    </source>
</evidence>
<keyword evidence="4 8" id="KW-0521">NADP</keyword>
<dbReference type="SUPFAM" id="SSF53223">
    <property type="entry name" value="Aminoacid dehydrogenase-like, N-terminal domain"/>
    <property type="match status" value="1"/>
</dbReference>
<feature type="binding site" evidence="8">
    <location>
        <begin position="15"/>
        <end position="17"/>
    </location>
    <ligand>
        <name>shikimate</name>
        <dbReference type="ChEBI" id="CHEBI:36208"/>
    </ligand>
</feature>
<accession>A0AA94JEE6</accession>
<feature type="binding site" evidence="8">
    <location>
        <begin position="127"/>
        <end position="131"/>
    </location>
    <ligand>
        <name>NADP(+)</name>
        <dbReference type="ChEBI" id="CHEBI:58349"/>
    </ligand>
</feature>
<evidence type="ECO:0000256" key="1">
    <source>
        <dbReference type="ARBA" id="ARBA00004871"/>
    </source>
</evidence>
<feature type="binding site" evidence="8">
    <location>
        <position position="62"/>
    </location>
    <ligand>
        <name>shikimate</name>
        <dbReference type="ChEBI" id="CHEBI:36208"/>
    </ligand>
</feature>
<dbReference type="SUPFAM" id="SSF51735">
    <property type="entry name" value="NAD(P)-binding Rossmann-fold domains"/>
    <property type="match status" value="1"/>
</dbReference>
<dbReference type="Gene3D" id="3.40.50.720">
    <property type="entry name" value="NAD(P)-binding Rossmann-like Domain"/>
    <property type="match status" value="1"/>
</dbReference>
<dbReference type="InterPro" id="IPR022893">
    <property type="entry name" value="Shikimate_DH_fam"/>
</dbReference>
<feature type="domain" description="SDH C-terminal" evidence="11">
    <location>
        <begin position="235"/>
        <end position="266"/>
    </location>
</feature>
<keyword evidence="5 8" id="KW-0560">Oxidoreductase</keyword>
<evidence type="ECO:0000259" key="9">
    <source>
        <dbReference type="Pfam" id="PF01488"/>
    </source>
</evidence>
<dbReference type="HAMAP" id="MF_00222">
    <property type="entry name" value="Shikimate_DH_AroE"/>
    <property type="match status" value="1"/>
</dbReference>
<feature type="binding site" evidence="8">
    <location>
        <position position="103"/>
    </location>
    <ligand>
        <name>shikimate</name>
        <dbReference type="ChEBI" id="CHEBI:36208"/>
    </ligand>
</feature>
<comment type="caution">
    <text evidence="8">Lacks conserved residue(s) required for the propagation of feature annotation.</text>
</comment>
<dbReference type="EMBL" id="PIPS01000001">
    <property type="protein sequence ID" value="RUO45648.1"/>
    <property type="molecule type" value="Genomic_DNA"/>
</dbReference>
<evidence type="ECO:0000256" key="7">
    <source>
        <dbReference type="ARBA" id="ARBA00049442"/>
    </source>
</evidence>
<dbReference type="RefSeq" id="WP_105305316.1">
    <property type="nucleotide sequence ID" value="NZ_PIPS01000001.1"/>
</dbReference>
<dbReference type="PANTHER" id="PTHR21089:SF1">
    <property type="entry name" value="BIFUNCTIONAL 3-DEHYDROQUINATE DEHYDRATASE_SHIKIMATE DEHYDROGENASE, CHLOROPLASTIC"/>
    <property type="match status" value="1"/>
</dbReference>
<feature type="binding site" evidence="8">
    <location>
        <position position="242"/>
    </location>
    <ligand>
        <name>shikimate</name>
        <dbReference type="ChEBI" id="CHEBI:36208"/>
    </ligand>
</feature>
<keyword evidence="6 8" id="KW-0057">Aromatic amino acid biosynthesis</keyword>
<dbReference type="InterPro" id="IPR036291">
    <property type="entry name" value="NAD(P)-bd_dom_sf"/>
</dbReference>
<dbReference type="InterPro" id="IPR013708">
    <property type="entry name" value="Shikimate_DH-bd_N"/>
</dbReference>
<proteinExistence type="inferred from homology"/>
<feature type="binding site" evidence="8">
    <location>
        <position position="211"/>
    </location>
    <ligand>
        <name>NADP(+)</name>
        <dbReference type="ChEBI" id="CHEBI:58349"/>
    </ligand>
</feature>
<feature type="binding site" evidence="8">
    <location>
        <position position="213"/>
    </location>
    <ligand>
        <name>shikimate</name>
        <dbReference type="ChEBI" id="CHEBI:36208"/>
    </ligand>
</feature>
<dbReference type="Pfam" id="PF08501">
    <property type="entry name" value="Shikimate_dh_N"/>
    <property type="match status" value="1"/>
</dbReference>
<dbReference type="Pfam" id="PF01488">
    <property type="entry name" value="Shikimate_DH"/>
    <property type="match status" value="1"/>
</dbReference>
<dbReference type="NCBIfam" id="TIGR00507">
    <property type="entry name" value="aroE"/>
    <property type="match status" value="1"/>
</dbReference>
<dbReference type="Proteomes" id="UP000286680">
    <property type="component" value="Unassembled WGS sequence"/>
</dbReference>
<comment type="subunit">
    <text evidence="8">Homodimer.</text>
</comment>
<dbReference type="InterPro" id="IPR041121">
    <property type="entry name" value="SDH_C"/>
</dbReference>
<dbReference type="CDD" id="cd01065">
    <property type="entry name" value="NAD_bind_Shikimate_DH"/>
    <property type="match status" value="1"/>
</dbReference>
<feature type="binding site" evidence="8">
    <location>
        <position position="235"/>
    </location>
    <ligand>
        <name>NADP(+)</name>
        <dbReference type="ChEBI" id="CHEBI:58349"/>
    </ligand>
</feature>
<feature type="domain" description="Quinate/shikimate 5-dehydrogenase/glutamyl-tRNA reductase" evidence="9">
    <location>
        <begin position="116"/>
        <end position="189"/>
    </location>
</feature>
<keyword evidence="13" id="KW-1185">Reference proteome</keyword>
<sequence length="273" mass="29959">MTREFCVLGNPIAHSRSPQIHELFAQQFEHNLCYRRQLATVDRFSRVVAGLFRQGLAGANVTVPFKVQAYQLVTRTTAEASFARAVNTLIPQRDGGLLGANTDGKGLLYDLKRQGVDLSGCKVLLIGAGGAARGVLKNLLDAKPEGIWIYNRTTANARALSELSTGVHCVESWSSLAAVDVVINATSASLFGQLPDVPERMYRHAEFIYDMVYGAELTGFLKHVQQVSDARCSDGLGMLVGQAAESYRLWWGSELPRIEPVIRVLRQQLVEPS</sequence>
<comment type="similarity">
    <text evidence="8">Belongs to the shikimate dehydrogenase family.</text>
</comment>
<dbReference type="PANTHER" id="PTHR21089">
    <property type="entry name" value="SHIKIMATE DEHYDROGENASE"/>
    <property type="match status" value="1"/>
</dbReference>
<evidence type="ECO:0000256" key="2">
    <source>
        <dbReference type="ARBA" id="ARBA00012962"/>
    </source>
</evidence>
<feature type="active site" description="Proton acceptor" evidence="8">
    <location>
        <position position="66"/>
    </location>
</feature>
<feature type="domain" description="Shikimate dehydrogenase substrate binding N-terminal" evidence="10">
    <location>
        <begin position="7"/>
        <end position="89"/>
    </location>
</feature>
<evidence type="ECO:0000256" key="6">
    <source>
        <dbReference type="ARBA" id="ARBA00023141"/>
    </source>
</evidence>
<dbReference type="FunFam" id="3.40.50.10860:FF:000006">
    <property type="entry name" value="Shikimate dehydrogenase (NADP(+))"/>
    <property type="match status" value="1"/>
</dbReference>
<name>A0AA94JEE6_9GAMM</name>
<dbReference type="GO" id="GO:0004764">
    <property type="term" value="F:shikimate 3-dehydrogenase (NADP+) activity"/>
    <property type="evidence" value="ECO:0007669"/>
    <property type="project" value="UniProtKB-UniRule"/>
</dbReference>
<comment type="catalytic activity">
    <reaction evidence="7 8">
        <text>shikimate + NADP(+) = 3-dehydroshikimate + NADPH + H(+)</text>
        <dbReference type="Rhea" id="RHEA:17737"/>
        <dbReference type="ChEBI" id="CHEBI:15378"/>
        <dbReference type="ChEBI" id="CHEBI:16630"/>
        <dbReference type="ChEBI" id="CHEBI:36208"/>
        <dbReference type="ChEBI" id="CHEBI:57783"/>
        <dbReference type="ChEBI" id="CHEBI:58349"/>
        <dbReference type="EC" id="1.1.1.25"/>
    </reaction>
</comment>
<reference evidence="13" key="1">
    <citation type="journal article" date="2018" name="Front. Microbiol.">
        <title>Genome-Based Analysis Reveals the Taxonomy and Diversity of the Family Idiomarinaceae.</title>
        <authorList>
            <person name="Liu Y."/>
            <person name="Lai Q."/>
            <person name="Shao Z."/>
        </authorList>
    </citation>
    <scope>NUCLEOTIDE SEQUENCE [LARGE SCALE GENOMIC DNA]</scope>
    <source>
        <strain evidence="13">SN-14</strain>
    </source>
</reference>
<dbReference type="GO" id="GO:0009073">
    <property type="term" value="P:aromatic amino acid family biosynthetic process"/>
    <property type="evidence" value="ECO:0007669"/>
    <property type="project" value="UniProtKB-KW"/>
</dbReference>
<dbReference type="Pfam" id="PF18317">
    <property type="entry name" value="SDH_C"/>
    <property type="match status" value="1"/>
</dbReference>
<dbReference type="AlphaFoldDB" id="A0AA94JEE6"/>
<dbReference type="GO" id="GO:0008652">
    <property type="term" value="P:amino acid biosynthetic process"/>
    <property type="evidence" value="ECO:0007669"/>
    <property type="project" value="UniProtKB-KW"/>
</dbReference>
<comment type="caution">
    <text evidence="12">The sequence shown here is derived from an EMBL/GenBank/DDBJ whole genome shotgun (WGS) entry which is preliminary data.</text>
</comment>
<dbReference type="Gene3D" id="3.40.50.10860">
    <property type="entry name" value="Leucine Dehydrogenase, chain A, domain 1"/>
    <property type="match status" value="1"/>
</dbReference>